<evidence type="ECO:0008006" key="6">
    <source>
        <dbReference type="Google" id="ProtNLM"/>
    </source>
</evidence>
<dbReference type="PANTHER" id="PTHR10363:SF2">
    <property type="entry name" value="BLEOMYCIN HYDROLASE"/>
    <property type="match status" value="1"/>
</dbReference>
<dbReference type="GO" id="GO:0070005">
    <property type="term" value="F:cysteine-type aminopeptidase activity"/>
    <property type="evidence" value="ECO:0007669"/>
    <property type="project" value="InterPro"/>
</dbReference>
<evidence type="ECO:0000313" key="5">
    <source>
        <dbReference type="Proteomes" id="UP001160148"/>
    </source>
</evidence>
<dbReference type="GO" id="GO:0006508">
    <property type="term" value="P:proteolysis"/>
    <property type="evidence" value="ECO:0007669"/>
    <property type="project" value="UniProtKB-KW"/>
</dbReference>
<dbReference type="PROSITE" id="PS00639">
    <property type="entry name" value="THIOL_PROTEASE_HIS"/>
    <property type="match status" value="1"/>
</dbReference>
<keyword evidence="5" id="KW-1185">Reference proteome</keyword>
<evidence type="ECO:0000256" key="3">
    <source>
        <dbReference type="ARBA" id="ARBA00022807"/>
    </source>
</evidence>
<gene>
    <name evidence="4" type="ORF">MEUPH1_LOCUS5928</name>
</gene>
<protein>
    <recommendedName>
        <fullName evidence="6">Bleomycin hydrolase</fullName>
    </recommendedName>
</protein>
<dbReference type="PANTHER" id="PTHR10363">
    <property type="entry name" value="BLEOMYCIN HYDROLASE"/>
    <property type="match status" value="1"/>
</dbReference>
<comment type="caution">
    <text evidence="4">The sequence shown here is derived from an EMBL/GenBank/DDBJ whole genome shotgun (WGS) entry which is preliminary data.</text>
</comment>
<dbReference type="InterPro" id="IPR038765">
    <property type="entry name" value="Papain-like_cys_pep_sf"/>
</dbReference>
<dbReference type="GO" id="GO:0009636">
    <property type="term" value="P:response to toxic substance"/>
    <property type="evidence" value="ECO:0007669"/>
    <property type="project" value="TreeGrafter"/>
</dbReference>
<accession>A0AAV0VYL4</accession>
<dbReference type="GO" id="GO:0005737">
    <property type="term" value="C:cytoplasm"/>
    <property type="evidence" value="ECO:0007669"/>
    <property type="project" value="TreeGrafter"/>
</dbReference>
<dbReference type="Pfam" id="PF03051">
    <property type="entry name" value="Peptidase_C1_2"/>
    <property type="match status" value="1"/>
</dbReference>
<organism evidence="4 5">
    <name type="scientific">Macrosiphum euphorbiae</name>
    <name type="common">potato aphid</name>
    <dbReference type="NCBI Taxonomy" id="13131"/>
    <lineage>
        <taxon>Eukaryota</taxon>
        <taxon>Metazoa</taxon>
        <taxon>Ecdysozoa</taxon>
        <taxon>Arthropoda</taxon>
        <taxon>Hexapoda</taxon>
        <taxon>Insecta</taxon>
        <taxon>Pterygota</taxon>
        <taxon>Neoptera</taxon>
        <taxon>Paraneoptera</taxon>
        <taxon>Hemiptera</taxon>
        <taxon>Sternorrhyncha</taxon>
        <taxon>Aphidomorpha</taxon>
        <taxon>Aphidoidea</taxon>
        <taxon>Aphididae</taxon>
        <taxon>Macrosiphini</taxon>
        <taxon>Macrosiphum</taxon>
    </lineage>
</organism>
<dbReference type="AlphaFoldDB" id="A0AAV0VYL4"/>
<dbReference type="GO" id="GO:0043418">
    <property type="term" value="P:homocysteine catabolic process"/>
    <property type="evidence" value="ECO:0007669"/>
    <property type="project" value="TreeGrafter"/>
</dbReference>
<keyword evidence="1" id="KW-0645">Protease</keyword>
<proteinExistence type="predicted"/>
<reference evidence="4 5" key="1">
    <citation type="submission" date="2023-01" db="EMBL/GenBank/DDBJ databases">
        <authorList>
            <person name="Whitehead M."/>
        </authorList>
    </citation>
    <scope>NUCLEOTIDE SEQUENCE [LARGE SCALE GENOMIC DNA]</scope>
</reference>
<dbReference type="InterPro" id="IPR025660">
    <property type="entry name" value="Pept_his_AS"/>
</dbReference>
<keyword evidence="2" id="KW-0378">Hydrolase</keyword>
<dbReference type="Proteomes" id="UP001160148">
    <property type="component" value="Unassembled WGS sequence"/>
</dbReference>
<dbReference type="Gene3D" id="3.90.70.10">
    <property type="entry name" value="Cysteine proteinases"/>
    <property type="match status" value="1"/>
</dbReference>
<name>A0AAV0VYL4_9HEMI</name>
<keyword evidence="3" id="KW-0788">Thiol protease</keyword>
<dbReference type="SUPFAM" id="SSF54001">
    <property type="entry name" value="Cysteine proteinases"/>
    <property type="match status" value="1"/>
</dbReference>
<evidence type="ECO:0000313" key="4">
    <source>
        <dbReference type="EMBL" id="CAI6349359.1"/>
    </source>
</evidence>
<dbReference type="EMBL" id="CARXXK010000001">
    <property type="protein sequence ID" value="CAI6349359.1"/>
    <property type="molecule type" value="Genomic_DNA"/>
</dbReference>
<evidence type="ECO:0000256" key="2">
    <source>
        <dbReference type="ARBA" id="ARBA00022801"/>
    </source>
</evidence>
<dbReference type="InterPro" id="IPR004134">
    <property type="entry name" value="Peptidase_C1B"/>
</dbReference>
<evidence type="ECO:0000256" key="1">
    <source>
        <dbReference type="ARBA" id="ARBA00022670"/>
    </source>
</evidence>
<sequence length="95" mass="10795">MTKVQRMLNGESAMTHAILLTGVNVNNGNATKWRVENSWSEERHEKGYLMMTTDLFKEFVLEVVVDKSLLSEEVLSVFQQESQVLPVWNPIGTLA</sequence>